<dbReference type="Proteomes" id="UP000578091">
    <property type="component" value="Unassembled WGS sequence"/>
</dbReference>
<gene>
    <name evidence="5" type="ORF">H0E84_17745</name>
</gene>
<dbReference type="Gene3D" id="1.25.40.10">
    <property type="entry name" value="Tetratricopeptide repeat domain"/>
    <property type="match status" value="1"/>
</dbReference>
<evidence type="ECO:0000256" key="3">
    <source>
        <dbReference type="SAM" id="Phobius"/>
    </source>
</evidence>
<dbReference type="InterPro" id="IPR002035">
    <property type="entry name" value="VWF_A"/>
</dbReference>
<dbReference type="SMART" id="SM00028">
    <property type="entry name" value="TPR"/>
    <property type="match status" value="1"/>
</dbReference>
<dbReference type="SUPFAM" id="SSF48452">
    <property type="entry name" value="TPR-like"/>
    <property type="match status" value="1"/>
</dbReference>
<evidence type="ECO:0000256" key="1">
    <source>
        <dbReference type="PROSITE-ProRule" id="PRU00339"/>
    </source>
</evidence>
<dbReference type="SUPFAM" id="SSF53300">
    <property type="entry name" value="vWA-like"/>
    <property type="match status" value="1"/>
</dbReference>
<feature type="transmembrane region" description="Helical" evidence="3">
    <location>
        <begin position="12"/>
        <end position="29"/>
    </location>
</feature>
<feature type="compositionally biased region" description="Pro residues" evidence="2">
    <location>
        <begin position="467"/>
        <end position="476"/>
    </location>
</feature>
<keyword evidence="3" id="KW-1133">Transmembrane helix</keyword>
<reference evidence="5 6" key="1">
    <citation type="submission" date="2020-07" db="EMBL/GenBank/DDBJ databases">
        <title>Luteimonas sp. SJ-92.</title>
        <authorList>
            <person name="Huang X.-X."/>
            <person name="Xu L."/>
            <person name="Sun J.-Q."/>
        </authorList>
    </citation>
    <scope>NUCLEOTIDE SEQUENCE [LARGE SCALE GENOMIC DNA]</scope>
    <source>
        <strain evidence="5 6">SJ-92</strain>
    </source>
</reference>
<dbReference type="AlphaFoldDB" id="A0A853JFS2"/>
<keyword evidence="1" id="KW-0802">TPR repeat</keyword>
<evidence type="ECO:0000313" key="5">
    <source>
        <dbReference type="EMBL" id="NZA28221.1"/>
    </source>
</evidence>
<comment type="caution">
    <text evidence="5">The sequence shown here is derived from an EMBL/GenBank/DDBJ whole genome shotgun (WGS) entry which is preliminary data.</text>
</comment>
<dbReference type="PANTHER" id="PTHR22550:SF14">
    <property type="entry name" value="VWFA DOMAIN-CONTAINING PROTEIN"/>
    <property type="match status" value="1"/>
</dbReference>
<dbReference type="InterPro" id="IPR050768">
    <property type="entry name" value="UPF0353/GerABKA_families"/>
</dbReference>
<accession>A0A853JFS2</accession>
<feature type="region of interest" description="Disordered" evidence="2">
    <location>
        <begin position="442"/>
        <end position="586"/>
    </location>
</feature>
<evidence type="ECO:0000259" key="4">
    <source>
        <dbReference type="SMART" id="SM00327"/>
    </source>
</evidence>
<name>A0A853JFS2_9GAMM</name>
<dbReference type="InterPro" id="IPR036465">
    <property type="entry name" value="vWFA_dom_sf"/>
</dbReference>
<keyword evidence="3" id="KW-0472">Membrane</keyword>
<dbReference type="SMART" id="SM00327">
    <property type="entry name" value="VWA"/>
    <property type="match status" value="1"/>
</dbReference>
<proteinExistence type="predicted"/>
<feature type="domain" description="VWFA" evidence="4">
    <location>
        <begin position="94"/>
        <end position="277"/>
    </location>
</feature>
<dbReference type="EMBL" id="JACCKA010000091">
    <property type="protein sequence ID" value="NZA28221.1"/>
    <property type="molecule type" value="Genomic_DNA"/>
</dbReference>
<sequence length="586" mass="62363">MSGLLGQLEFLRPHWLWVFAALPFLAWWWRARRRARSAWSESVDPHLLAHLIEARGARRGAPGPALALLAFVLAALALAGPSWRLGTQPLWEQGTPLVIAVDLSSASLADDLPPTRLLRARAKVDALLRARAGGQVGLVAFADDAFTVAPLTADAANVALFVDALAPDIMPVDGHRPARAIERAARLLRRAGFDRGDILLLTGDADAAARRAAASAAGDGYRVSVLGLGSARGGDYRDTAGRVRAARLDAAALRALAAAGGGAYAEIAAGDQDLRALGVLEATAVAGIDRGGRAGVRLDEGYWLLLPLLLLAALAFRRGGMLGAVLLCLWLPLSPVQAQQAQEREAAAEREPAEDLIGGGLWRRADQAAHARMRRAIEAFRSDDFAAAERAWRELPGAEAAYNRGNALAKAGRYEEAIAAYDRALALRPGMEDAVANRAAVEAAMQRQPPSGPRADAAGEPREGQPPQAPQEGSPPPEDEPGGDTPGKGEGSGDEQQDAEPPPQPTDAQAQEDADAAQRERMRRQLQAEDPGEDDQSAAAAAETSEERELREANEAWLRRIPDDPGGLLRAKFQLEHERRRRGGAD</sequence>
<feature type="transmembrane region" description="Helical" evidence="3">
    <location>
        <begin position="65"/>
        <end position="83"/>
    </location>
</feature>
<evidence type="ECO:0000256" key="2">
    <source>
        <dbReference type="SAM" id="MobiDB-lite"/>
    </source>
</evidence>
<evidence type="ECO:0000313" key="6">
    <source>
        <dbReference type="Proteomes" id="UP000578091"/>
    </source>
</evidence>
<dbReference type="Pfam" id="PF00515">
    <property type="entry name" value="TPR_1"/>
    <property type="match status" value="1"/>
</dbReference>
<keyword evidence="6" id="KW-1185">Reference proteome</keyword>
<dbReference type="RefSeq" id="WP_180679981.1">
    <property type="nucleotide sequence ID" value="NZ_JACCKA010000091.1"/>
</dbReference>
<dbReference type="Pfam" id="PF13519">
    <property type="entry name" value="VWA_2"/>
    <property type="match status" value="1"/>
</dbReference>
<organism evidence="5 6">
    <name type="scientific">Luteimonas salinisoli</name>
    <dbReference type="NCBI Taxonomy" id="2752307"/>
    <lineage>
        <taxon>Bacteria</taxon>
        <taxon>Pseudomonadati</taxon>
        <taxon>Pseudomonadota</taxon>
        <taxon>Gammaproteobacteria</taxon>
        <taxon>Lysobacterales</taxon>
        <taxon>Lysobacteraceae</taxon>
        <taxon>Luteimonas</taxon>
    </lineage>
</organism>
<keyword evidence="3" id="KW-0812">Transmembrane</keyword>
<dbReference type="PROSITE" id="PS50293">
    <property type="entry name" value="TPR_REGION"/>
    <property type="match status" value="1"/>
</dbReference>
<dbReference type="Gene3D" id="3.40.50.410">
    <property type="entry name" value="von Willebrand factor, type A domain"/>
    <property type="match status" value="1"/>
</dbReference>
<feature type="compositionally biased region" description="Basic and acidic residues" evidence="2">
    <location>
        <begin position="573"/>
        <end position="586"/>
    </location>
</feature>
<dbReference type="InterPro" id="IPR019734">
    <property type="entry name" value="TPR_rpt"/>
</dbReference>
<dbReference type="InterPro" id="IPR011990">
    <property type="entry name" value="TPR-like_helical_dom_sf"/>
</dbReference>
<dbReference type="PROSITE" id="PS50005">
    <property type="entry name" value="TPR"/>
    <property type="match status" value="1"/>
</dbReference>
<feature type="repeat" description="TPR" evidence="1">
    <location>
        <begin position="398"/>
        <end position="431"/>
    </location>
</feature>
<protein>
    <submittedName>
        <fullName evidence="5">VWA domain-containing protein</fullName>
    </submittedName>
</protein>
<dbReference type="PANTHER" id="PTHR22550">
    <property type="entry name" value="SPORE GERMINATION PROTEIN"/>
    <property type="match status" value="1"/>
</dbReference>
<feature type="compositionally biased region" description="Basic and acidic residues" evidence="2">
    <location>
        <begin position="545"/>
        <end position="563"/>
    </location>
</feature>